<feature type="transmembrane region" description="Helical" evidence="1">
    <location>
        <begin position="99"/>
        <end position="121"/>
    </location>
</feature>
<protein>
    <submittedName>
        <fullName evidence="2">Uncharacterized protein</fullName>
    </submittedName>
</protein>
<feature type="transmembrane region" description="Helical" evidence="1">
    <location>
        <begin position="25"/>
        <end position="46"/>
    </location>
</feature>
<keyword evidence="1" id="KW-0472">Membrane</keyword>
<accession>A0A0P0GB33</accession>
<sequence length="160" mass="18200">MLNLGPYSTKEFPNIRVYPTIIDRILEGVAILLAIAAWVCAIWVYIHIEDKITANFSFMAAGLGTLCLLLVGISAYLPIRWIRFPVRITERNVAVQYFMAARIARILNVFLTLLFLTLVFNKVEMGYGIPQDLCNMITSAVVGWMILALIVYYILAFKYK</sequence>
<proteinExistence type="predicted"/>
<organism evidence="2 3">
    <name type="scientific">Bacteroides cellulosilyticus</name>
    <dbReference type="NCBI Taxonomy" id="246787"/>
    <lineage>
        <taxon>Bacteria</taxon>
        <taxon>Pseudomonadati</taxon>
        <taxon>Bacteroidota</taxon>
        <taxon>Bacteroidia</taxon>
        <taxon>Bacteroidales</taxon>
        <taxon>Bacteroidaceae</taxon>
        <taxon>Bacteroides</taxon>
    </lineage>
</organism>
<gene>
    <name evidence="2" type="ORF">BcellWH2_04104</name>
</gene>
<dbReference type="KEGG" id="bcel:BcellWH2_04104"/>
<evidence type="ECO:0000256" key="1">
    <source>
        <dbReference type="SAM" id="Phobius"/>
    </source>
</evidence>
<dbReference type="EMBL" id="CP012801">
    <property type="protein sequence ID" value="ALJ61324.1"/>
    <property type="molecule type" value="Genomic_DNA"/>
</dbReference>
<feature type="transmembrane region" description="Helical" evidence="1">
    <location>
        <begin position="58"/>
        <end position="79"/>
    </location>
</feature>
<name>A0A0P0GB33_9BACE</name>
<dbReference type="AlphaFoldDB" id="A0A0P0GB33"/>
<evidence type="ECO:0000313" key="2">
    <source>
        <dbReference type="EMBL" id="ALJ61324.1"/>
    </source>
</evidence>
<evidence type="ECO:0000313" key="3">
    <source>
        <dbReference type="Proteomes" id="UP000061809"/>
    </source>
</evidence>
<dbReference type="RefSeq" id="WP_029427139.1">
    <property type="nucleotide sequence ID" value="NZ_CP012801.1"/>
</dbReference>
<keyword evidence="1" id="KW-1133">Transmembrane helix</keyword>
<feature type="transmembrane region" description="Helical" evidence="1">
    <location>
        <begin position="133"/>
        <end position="155"/>
    </location>
</feature>
<keyword evidence="1" id="KW-0812">Transmembrane</keyword>
<reference evidence="2 3" key="1">
    <citation type="journal article" date="2015" name="Science">
        <title>Genetic determinants of in vivo fitness and diet responsiveness in multiple human gut Bacteroides.</title>
        <authorList>
            <person name="Wu M."/>
            <person name="McNulty N.P."/>
            <person name="Rodionov D.A."/>
            <person name="Khoroshkin M.S."/>
            <person name="Griffin N.W."/>
            <person name="Cheng J."/>
            <person name="Latreille P."/>
            <person name="Kerstetter R.A."/>
            <person name="Terrapon N."/>
            <person name="Henrissat B."/>
            <person name="Osterman A.L."/>
            <person name="Gordon J.I."/>
        </authorList>
    </citation>
    <scope>NUCLEOTIDE SEQUENCE [LARGE SCALE GENOMIC DNA]</scope>
    <source>
        <strain evidence="2 3">WH2</strain>
    </source>
</reference>
<dbReference type="PATRIC" id="fig|246787.4.peg.4246"/>
<dbReference type="Proteomes" id="UP000061809">
    <property type="component" value="Chromosome"/>
</dbReference>